<gene>
    <name evidence="1" type="ORF">PECUL_23A016818</name>
</gene>
<accession>A0AAD1SED4</accession>
<proteinExistence type="predicted"/>
<dbReference type="EMBL" id="OW240916">
    <property type="protein sequence ID" value="CAH2295641.1"/>
    <property type="molecule type" value="Genomic_DNA"/>
</dbReference>
<evidence type="ECO:0000313" key="2">
    <source>
        <dbReference type="Proteomes" id="UP001295444"/>
    </source>
</evidence>
<sequence>MVLTPTPGSETTALDRIERKLRDLTATMVTRTDLQTLTATIQDTLRSEVAGHITAAEEAAAALTTRMASTDTAVARQGDMLLSIRRHLEDVDNRGRRCNIRVR</sequence>
<reference evidence="1" key="1">
    <citation type="submission" date="2022-03" db="EMBL/GenBank/DDBJ databases">
        <authorList>
            <person name="Alioto T."/>
            <person name="Alioto T."/>
            <person name="Gomez Garrido J."/>
        </authorList>
    </citation>
    <scope>NUCLEOTIDE SEQUENCE</scope>
</reference>
<evidence type="ECO:0000313" key="1">
    <source>
        <dbReference type="EMBL" id="CAH2295641.1"/>
    </source>
</evidence>
<dbReference type="Proteomes" id="UP001295444">
    <property type="component" value="Chromosome 05"/>
</dbReference>
<protein>
    <submittedName>
        <fullName evidence="1">Uncharacterized protein</fullName>
    </submittedName>
</protein>
<name>A0AAD1SED4_PELCU</name>
<keyword evidence="2" id="KW-1185">Reference proteome</keyword>
<dbReference type="AlphaFoldDB" id="A0AAD1SED4"/>
<organism evidence="1 2">
    <name type="scientific">Pelobates cultripes</name>
    <name type="common">Western spadefoot toad</name>
    <dbReference type="NCBI Taxonomy" id="61616"/>
    <lineage>
        <taxon>Eukaryota</taxon>
        <taxon>Metazoa</taxon>
        <taxon>Chordata</taxon>
        <taxon>Craniata</taxon>
        <taxon>Vertebrata</taxon>
        <taxon>Euteleostomi</taxon>
        <taxon>Amphibia</taxon>
        <taxon>Batrachia</taxon>
        <taxon>Anura</taxon>
        <taxon>Pelobatoidea</taxon>
        <taxon>Pelobatidae</taxon>
        <taxon>Pelobates</taxon>
    </lineage>
</organism>